<keyword evidence="1" id="KW-0378">Hydrolase</keyword>
<dbReference type="STRING" id="366602.Caul_2634"/>
<reference evidence="1" key="1">
    <citation type="submission" date="2008-01" db="EMBL/GenBank/DDBJ databases">
        <title>Complete sequence of chromosome of Caulobacter sp. K31.</title>
        <authorList>
            <consortium name="US DOE Joint Genome Institute"/>
            <person name="Copeland A."/>
            <person name="Lucas S."/>
            <person name="Lapidus A."/>
            <person name="Barry K."/>
            <person name="Glavina del Rio T."/>
            <person name="Dalin E."/>
            <person name="Tice H."/>
            <person name="Pitluck S."/>
            <person name="Bruce D."/>
            <person name="Goodwin L."/>
            <person name="Thompson L.S."/>
            <person name="Brettin T."/>
            <person name="Detter J.C."/>
            <person name="Han C."/>
            <person name="Schmutz J."/>
            <person name="Larimer F."/>
            <person name="Land M."/>
            <person name="Hauser L."/>
            <person name="Kyrpides N."/>
            <person name="Kim E."/>
            <person name="Stephens C."/>
            <person name="Richardson P."/>
        </authorList>
    </citation>
    <scope>NUCLEOTIDE SEQUENCE [LARGE SCALE GENOMIC DNA]</scope>
    <source>
        <strain evidence="1">K31</strain>
    </source>
</reference>
<evidence type="ECO:0000313" key="1">
    <source>
        <dbReference type="EMBL" id="ABZ71761.1"/>
    </source>
</evidence>
<proteinExistence type="predicted"/>
<dbReference type="KEGG" id="cak:Caul_2634"/>
<dbReference type="EMBL" id="CP000927">
    <property type="protein sequence ID" value="ABZ71761.1"/>
    <property type="molecule type" value="Genomic_DNA"/>
</dbReference>
<dbReference type="AlphaFoldDB" id="B0SXH6"/>
<dbReference type="HOGENOM" id="CLU_079628_0_0_5"/>
<organism evidence="1">
    <name type="scientific">Caulobacter sp. (strain K31)</name>
    <dbReference type="NCBI Taxonomy" id="366602"/>
    <lineage>
        <taxon>Bacteria</taxon>
        <taxon>Pseudomonadati</taxon>
        <taxon>Pseudomonadota</taxon>
        <taxon>Alphaproteobacteria</taxon>
        <taxon>Caulobacterales</taxon>
        <taxon>Caulobacteraceae</taxon>
        <taxon>Caulobacter</taxon>
    </lineage>
</organism>
<dbReference type="PIRSF" id="PIRSF029730">
    <property type="entry name" value="UCP029730"/>
    <property type="match status" value="1"/>
</dbReference>
<dbReference type="InterPro" id="IPR011227">
    <property type="entry name" value="UCP029730"/>
</dbReference>
<dbReference type="InterPro" id="IPR007709">
    <property type="entry name" value="N-FG_amidohydro"/>
</dbReference>
<sequence>MLNAGAPSPFLLLGDHAGRATPRALGRLGLTDAQLDLHIALDIGVEGLGAELSTLLDATFIHQRYSRLVIDCNRQPGSPGAILAVSDGVAIPGNADLSPEAVQARVAEIYQPYQDEIARTLDVRARQPTVLIALHSFTPSMQGDDRPWRLGVLHRHDSAFSTAALALMQAELGDAVGDNQPYAMDDTDNTVPLHADPRGLDYLELEVRQDLLATPDAQRSLARWLAPRLTAALKAAS</sequence>
<protein>
    <submittedName>
        <fullName evidence="1">N-formylglutamate amidohydrolase</fullName>
    </submittedName>
</protein>
<name>B0SXH6_CAUSK</name>
<accession>B0SXH6</accession>
<dbReference type="eggNOG" id="COG3931">
    <property type="taxonomic scope" value="Bacteria"/>
</dbReference>
<dbReference type="GO" id="GO:0016787">
    <property type="term" value="F:hydrolase activity"/>
    <property type="evidence" value="ECO:0007669"/>
    <property type="project" value="UniProtKB-KW"/>
</dbReference>
<gene>
    <name evidence="1" type="ordered locus">Caul_2634</name>
</gene>
<dbReference type="SUPFAM" id="SSF53187">
    <property type="entry name" value="Zn-dependent exopeptidases"/>
    <property type="match status" value="1"/>
</dbReference>
<dbReference type="Gene3D" id="3.40.630.40">
    <property type="entry name" value="Zn-dependent exopeptidases"/>
    <property type="match status" value="1"/>
</dbReference>
<dbReference type="Pfam" id="PF05013">
    <property type="entry name" value="FGase"/>
    <property type="match status" value="1"/>
</dbReference>